<sequence length="278" mass="30969">MLAVFFEHITTHNCSSELATFRNSNYSATPIDLLGGGDAPSHLIQPLVKCILDHTTDRLEKRWAVLVVSGVEYGLVLGSVVNMELQTWRLGMRTFYSVWPNTGFAPSLWVVIRIGLHGLSLVLMRLRIRREFGDGDGDEDGEKGVGAWVRGLAGRLPLVNGFRAATRMEWEPCVMQEEVRVEMFGETKTYVCLAWLLHTLTAMHIVYGTWVFSSLSFIGTRDAVCVLGRFMASVLVCRVILMYETVGLREAYLRGNGGTSGTMVTQVPSSKTLPGLWY</sequence>
<feature type="transmembrane region" description="Helical" evidence="1">
    <location>
        <begin position="103"/>
        <end position="123"/>
    </location>
</feature>
<comment type="caution">
    <text evidence="2">The sequence shown here is derived from an EMBL/GenBank/DDBJ whole genome shotgun (WGS) entry which is preliminary data.</text>
</comment>
<evidence type="ECO:0000313" key="2">
    <source>
        <dbReference type="EMBL" id="KAK0649073.1"/>
    </source>
</evidence>
<organism evidence="2 3">
    <name type="scientific">Cercophora newfieldiana</name>
    <dbReference type="NCBI Taxonomy" id="92897"/>
    <lineage>
        <taxon>Eukaryota</taxon>
        <taxon>Fungi</taxon>
        <taxon>Dikarya</taxon>
        <taxon>Ascomycota</taxon>
        <taxon>Pezizomycotina</taxon>
        <taxon>Sordariomycetes</taxon>
        <taxon>Sordariomycetidae</taxon>
        <taxon>Sordariales</taxon>
        <taxon>Lasiosphaeriaceae</taxon>
        <taxon>Cercophora</taxon>
    </lineage>
</organism>
<gene>
    <name evidence="2" type="ORF">B0T16DRAFT_456518</name>
</gene>
<feature type="transmembrane region" description="Helical" evidence="1">
    <location>
        <begin position="218"/>
        <end position="241"/>
    </location>
</feature>
<evidence type="ECO:0000256" key="1">
    <source>
        <dbReference type="SAM" id="Phobius"/>
    </source>
</evidence>
<dbReference type="Proteomes" id="UP001174936">
    <property type="component" value="Unassembled WGS sequence"/>
</dbReference>
<feature type="transmembrane region" description="Helical" evidence="1">
    <location>
        <begin position="190"/>
        <end position="212"/>
    </location>
</feature>
<dbReference type="AlphaFoldDB" id="A0AA40CTU9"/>
<keyword evidence="1" id="KW-0472">Membrane</keyword>
<evidence type="ECO:0000313" key="3">
    <source>
        <dbReference type="Proteomes" id="UP001174936"/>
    </source>
</evidence>
<feature type="transmembrane region" description="Helical" evidence="1">
    <location>
        <begin position="63"/>
        <end position="83"/>
    </location>
</feature>
<protein>
    <submittedName>
        <fullName evidence="2">Uncharacterized protein</fullName>
    </submittedName>
</protein>
<name>A0AA40CTU9_9PEZI</name>
<proteinExistence type="predicted"/>
<keyword evidence="1" id="KW-1133">Transmembrane helix</keyword>
<keyword evidence="3" id="KW-1185">Reference proteome</keyword>
<dbReference type="EMBL" id="JAULSV010000003">
    <property type="protein sequence ID" value="KAK0649073.1"/>
    <property type="molecule type" value="Genomic_DNA"/>
</dbReference>
<reference evidence="2" key="1">
    <citation type="submission" date="2023-06" db="EMBL/GenBank/DDBJ databases">
        <title>Genome-scale phylogeny and comparative genomics of the fungal order Sordariales.</title>
        <authorList>
            <consortium name="Lawrence Berkeley National Laboratory"/>
            <person name="Hensen N."/>
            <person name="Bonometti L."/>
            <person name="Westerberg I."/>
            <person name="Brannstrom I.O."/>
            <person name="Guillou S."/>
            <person name="Cros-Aarteil S."/>
            <person name="Calhoun S."/>
            <person name="Haridas S."/>
            <person name="Kuo A."/>
            <person name="Mondo S."/>
            <person name="Pangilinan J."/>
            <person name="Riley R."/>
            <person name="Labutti K."/>
            <person name="Andreopoulos B."/>
            <person name="Lipzen A."/>
            <person name="Chen C."/>
            <person name="Yanf M."/>
            <person name="Daum C."/>
            <person name="Ng V."/>
            <person name="Clum A."/>
            <person name="Steindorff A."/>
            <person name="Ohm R."/>
            <person name="Martin F."/>
            <person name="Silar P."/>
            <person name="Natvig D."/>
            <person name="Lalanne C."/>
            <person name="Gautier V."/>
            <person name="Ament-Velasquez S.L."/>
            <person name="Kruys A."/>
            <person name="Hutchinson M.I."/>
            <person name="Powell A.J."/>
            <person name="Barry K."/>
            <person name="Miller A.N."/>
            <person name="Grigoriev I.V."/>
            <person name="Debuchy R."/>
            <person name="Gladieux P."/>
            <person name="Thoren M.H."/>
            <person name="Johannesson H."/>
        </authorList>
    </citation>
    <scope>NUCLEOTIDE SEQUENCE</scope>
    <source>
        <strain evidence="2">SMH2532-1</strain>
    </source>
</reference>
<keyword evidence="1" id="KW-0812">Transmembrane</keyword>
<accession>A0AA40CTU9</accession>